<evidence type="ECO:0000313" key="1">
    <source>
        <dbReference type="EMBL" id="TCK68647.1"/>
    </source>
</evidence>
<name>A0A4R1KV98_9FLAO</name>
<dbReference type="EMBL" id="SMGI01000001">
    <property type="protein sequence ID" value="TCK68647.1"/>
    <property type="molecule type" value="Genomic_DNA"/>
</dbReference>
<evidence type="ECO:0000313" key="2">
    <source>
        <dbReference type="Proteomes" id="UP000295714"/>
    </source>
</evidence>
<dbReference type="AlphaFoldDB" id="A0A4R1KV98"/>
<organism evidence="1 2">
    <name type="scientific">Winogradskyella wandonensis</name>
    <dbReference type="NCBI Taxonomy" id="1442586"/>
    <lineage>
        <taxon>Bacteria</taxon>
        <taxon>Pseudomonadati</taxon>
        <taxon>Bacteroidota</taxon>
        <taxon>Flavobacteriia</taxon>
        <taxon>Flavobacteriales</taxon>
        <taxon>Flavobacteriaceae</taxon>
        <taxon>Winogradskyella</taxon>
    </lineage>
</organism>
<dbReference type="OrthoDB" id="1144910at2"/>
<sequence>MGIVQQYQNPVANQEIVLRFNEQLSETEAQLSLEEVSNSLEKIGVNTISITSEKGIYRISYYSDSATKNIKKLLSEITEITFDSTSDKDQKKRYDFDVLNIKKGSTSAWDFEAQQVSVLHLKSDRSFQPDAFKFPVLVEAGKLQIDIKVTYNACEHSVFVADNTSYNIPEVRAGPLA</sequence>
<gene>
    <name evidence="1" type="ORF">DFQ05_0155</name>
</gene>
<reference evidence="1 2" key="1">
    <citation type="journal article" date="2015" name="Stand. Genomic Sci.">
        <title>Genomic Encyclopedia of Bacterial and Archaeal Type Strains, Phase III: the genomes of soil and plant-associated and newly described type strains.</title>
        <authorList>
            <person name="Whitman W.B."/>
            <person name="Woyke T."/>
            <person name="Klenk H.P."/>
            <person name="Zhou Y."/>
            <person name="Lilburn T.G."/>
            <person name="Beck B.J."/>
            <person name="De Vos P."/>
            <person name="Vandamme P."/>
            <person name="Eisen J.A."/>
            <person name="Garrity G."/>
            <person name="Hugenholtz P."/>
            <person name="Kyrpides N.C."/>
        </authorList>
    </citation>
    <scope>NUCLEOTIDE SEQUENCE [LARGE SCALE GENOMIC DNA]</scope>
    <source>
        <strain evidence="1 2">CECT 8445</strain>
    </source>
</reference>
<dbReference type="Proteomes" id="UP000295714">
    <property type="component" value="Unassembled WGS sequence"/>
</dbReference>
<dbReference type="RefSeq" id="WP_132702582.1">
    <property type="nucleotide sequence ID" value="NZ_SMGI01000001.1"/>
</dbReference>
<accession>A0A4R1KV98</accession>
<proteinExistence type="predicted"/>
<comment type="caution">
    <text evidence="1">The sequence shown here is derived from an EMBL/GenBank/DDBJ whole genome shotgun (WGS) entry which is preliminary data.</text>
</comment>
<protein>
    <submittedName>
        <fullName evidence="1">Uncharacterized protein</fullName>
    </submittedName>
</protein>
<keyword evidence="2" id="KW-1185">Reference proteome</keyword>